<keyword evidence="1" id="KW-0444">Lipid biosynthesis</keyword>
<dbReference type="PANTHER" id="PTHR38764:SF1">
    <property type="entry name" value="ACYL CARRIER PROTEIN PHOSPHODIESTERASE"/>
    <property type="match status" value="1"/>
</dbReference>
<dbReference type="PANTHER" id="PTHR38764">
    <property type="entry name" value="ACYL CARRIER PROTEIN PHOSPHODIESTERASE"/>
    <property type="match status" value="1"/>
</dbReference>
<dbReference type="RefSeq" id="WP_230437094.1">
    <property type="nucleotide sequence ID" value="NZ_CP087715.1"/>
</dbReference>
<keyword evidence="4" id="KW-0276">Fatty acid metabolism</keyword>
<dbReference type="Proteomes" id="UP001597264">
    <property type="component" value="Unassembled WGS sequence"/>
</dbReference>
<keyword evidence="6" id="KW-1185">Reference proteome</keyword>
<gene>
    <name evidence="5" type="ORF">ACFQ2X_09915</name>
</gene>
<protein>
    <submittedName>
        <fullName evidence="5">ACP phosphodiesterase</fullName>
    </submittedName>
</protein>
<proteinExistence type="predicted"/>
<evidence type="ECO:0000256" key="4">
    <source>
        <dbReference type="ARBA" id="ARBA00023160"/>
    </source>
</evidence>
<comment type="caution">
    <text evidence="5">The sequence shown here is derived from an EMBL/GenBank/DDBJ whole genome shotgun (WGS) entry which is preliminary data.</text>
</comment>
<accession>A0ABW3U911</accession>
<evidence type="ECO:0000256" key="2">
    <source>
        <dbReference type="ARBA" id="ARBA00022801"/>
    </source>
</evidence>
<sequence>MNYLAHLLLSGPDPDWQLGGLLGDFVKGPLKGERPEAIEAGMRLHRRIDLLSDRHPAFIDALTRLGPQWRRLGGIGLDIWFDHLLAKTWPQWHPQTLETFTHQCWSNFRNRREYIPANAQAFIQRAEQFKLLPGYREVAVIQRTLERVGNRLRRPHPLEQLIPLFQAHNTALEQDFQSLFTDLSQQAILFRQDCLRQNRLRQDYPDNNS</sequence>
<keyword evidence="2" id="KW-0378">Hydrolase</keyword>
<evidence type="ECO:0000313" key="6">
    <source>
        <dbReference type="Proteomes" id="UP001597264"/>
    </source>
</evidence>
<dbReference type="PIRSF" id="PIRSF011489">
    <property type="entry name" value="DUF479"/>
    <property type="match status" value="1"/>
</dbReference>
<dbReference type="InterPro" id="IPR007431">
    <property type="entry name" value="ACP_PD"/>
</dbReference>
<evidence type="ECO:0000256" key="1">
    <source>
        <dbReference type="ARBA" id="ARBA00022516"/>
    </source>
</evidence>
<dbReference type="EMBL" id="JBHTLR010000008">
    <property type="protein sequence ID" value="MFD1216917.1"/>
    <property type="molecule type" value="Genomic_DNA"/>
</dbReference>
<keyword evidence="3" id="KW-0443">Lipid metabolism</keyword>
<organism evidence="5 6">
    <name type="scientific">Microbulbifer celer</name>
    <dbReference type="NCBI Taxonomy" id="435905"/>
    <lineage>
        <taxon>Bacteria</taxon>
        <taxon>Pseudomonadati</taxon>
        <taxon>Pseudomonadota</taxon>
        <taxon>Gammaproteobacteria</taxon>
        <taxon>Cellvibrionales</taxon>
        <taxon>Microbulbiferaceae</taxon>
        <taxon>Microbulbifer</taxon>
    </lineage>
</organism>
<evidence type="ECO:0000313" key="5">
    <source>
        <dbReference type="EMBL" id="MFD1216917.1"/>
    </source>
</evidence>
<reference evidence="6" key="1">
    <citation type="journal article" date="2019" name="Int. J. Syst. Evol. Microbiol.">
        <title>The Global Catalogue of Microorganisms (GCM) 10K type strain sequencing project: providing services to taxonomists for standard genome sequencing and annotation.</title>
        <authorList>
            <consortium name="The Broad Institute Genomics Platform"/>
            <consortium name="The Broad Institute Genome Sequencing Center for Infectious Disease"/>
            <person name="Wu L."/>
            <person name="Ma J."/>
        </authorList>
    </citation>
    <scope>NUCLEOTIDE SEQUENCE [LARGE SCALE GENOMIC DNA]</scope>
    <source>
        <strain evidence="6">CCUG 54356</strain>
    </source>
</reference>
<evidence type="ECO:0000256" key="3">
    <source>
        <dbReference type="ARBA" id="ARBA00023098"/>
    </source>
</evidence>
<name>A0ABW3U911_9GAMM</name>
<dbReference type="Pfam" id="PF04336">
    <property type="entry name" value="ACP_PD"/>
    <property type="match status" value="1"/>
</dbReference>
<keyword evidence="4" id="KW-0275">Fatty acid biosynthesis</keyword>